<dbReference type="EMBL" id="JBDJPC010000001">
    <property type="protein sequence ID" value="KAL1516197.1"/>
    <property type="molecule type" value="Genomic_DNA"/>
</dbReference>
<gene>
    <name evidence="7" type="ORF">ABEB36_000116</name>
</gene>
<reference evidence="7 8" key="1">
    <citation type="submission" date="2024-05" db="EMBL/GenBank/DDBJ databases">
        <title>Genetic variation in Jamaican populations of the coffee berry borer (Hypothenemus hampei).</title>
        <authorList>
            <person name="Errbii M."/>
            <person name="Myrie A."/>
        </authorList>
    </citation>
    <scope>NUCLEOTIDE SEQUENCE [LARGE SCALE GENOMIC DNA]</scope>
    <source>
        <strain evidence="7">JA-Hopewell-2020-01-JO</strain>
        <tissue evidence="7">Whole body</tissue>
    </source>
</reference>
<evidence type="ECO:0000256" key="1">
    <source>
        <dbReference type="ARBA" id="ARBA00022723"/>
    </source>
</evidence>
<evidence type="ECO:0000256" key="5">
    <source>
        <dbReference type="PROSITE-ProRule" id="PRU00309"/>
    </source>
</evidence>
<sequence>MRCVVFSCNEDDQAKDFKRGEVRFYRFPTDPVVLKAWRNACTVCCKHFKKTDYIKDLKCELLGYNPKNRRLLKPDSVSTENIINNLTSSFSVVSASTSQRINRAEKRSRSSIVRDLLKQQVEKENGITVYGDGMNEHEGVCVNSFLEVSNIQKKDAGTITKFDDRDEIIGQLKQQVTELKNQM</sequence>
<proteinExistence type="predicted"/>
<keyword evidence="2 5" id="KW-0863">Zinc-finger</keyword>
<evidence type="ECO:0000313" key="7">
    <source>
        <dbReference type="EMBL" id="KAL1516197.1"/>
    </source>
</evidence>
<evidence type="ECO:0000256" key="2">
    <source>
        <dbReference type="ARBA" id="ARBA00022771"/>
    </source>
</evidence>
<keyword evidence="1" id="KW-0479">Metal-binding</keyword>
<feature type="domain" description="THAP-type" evidence="6">
    <location>
        <begin position="1"/>
        <end position="81"/>
    </location>
</feature>
<accession>A0ABD1FAS5</accession>
<dbReference type="Pfam" id="PF05485">
    <property type="entry name" value="THAP"/>
    <property type="match status" value="1"/>
</dbReference>
<evidence type="ECO:0000256" key="3">
    <source>
        <dbReference type="ARBA" id="ARBA00022833"/>
    </source>
</evidence>
<evidence type="ECO:0000256" key="4">
    <source>
        <dbReference type="ARBA" id="ARBA00023125"/>
    </source>
</evidence>
<dbReference type="AlphaFoldDB" id="A0ABD1FAS5"/>
<evidence type="ECO:0000313" key="8">
    <source>
        <dbReference type="Proteomes" id="UP001566132"/>
    </source>
</evidence>
<dbReference type="SUPFAM" id="SSF57716">
    <property type="entry name" value="Glucocorticoid receptor-like (DNA-binding domain)"/>
    <property type="match status" value="1"/>
</dbReference>
<keyword evidence="8" id="KW-1185">Reference proteome</keyword>
<keyword evidence="4 5" id="KW-0238">DNA-binding</keyword>
<dbReference type="Proteomes" id="UP001566132">
    <property type="component" value="Unassembled WGS sequence"/>
</dbReference>
<dbReference type="SMART" id="SM00980">
    <property type="entry name" value="THAP"/>
    <property type="match status" value="1"/>
</dbReference>
<keyword evidence="3" id="KW-0862">Zinc</keyword>
<protein>
    <recommendedName>
        <fullName evidence="6">THAP-type domain-containing protein</fullName>
    </recommendedName>
</protein>
<dbReference type="PROSITE" id="PS50950">
    <property type="entry name" value="ZF_THAP"/>
    <property type="match status" value="1"/>
</dbReference>
<name>A0ABD1FAS5_HYPHA</name>
<dbReference type="GO" id="GO:0003677">
    <property type="term" value="F:DNA binding"/>
    <property type="evidence" value="ECO:0007669"/>
    <property type="project" value="UniProtKB-UniRule"/>
</dbReference>
<organism evidence="7 8">
    <name type="scientific">Hypothenemus hampei</name>
    <name type="common">Coffee berry borer</name>
    <dbReference type="NCBI Taxonomy" id="57062"/>
    <lineage>
        <taxon>Eukaryota</taxon>
        <taxon>Metazoa</taxon>
        <taxon>Ecdysozoa</taxon>
        <taxon>Arthropoda</taxon>
        <taxon>Hexapoda</taxon>
        <taxon>Insecta</taxon>
        <taxon>Pterygota</taxon>
        <taxon>Neoptera</taxon>
        <taxon>Endopterygota</taxon>
        <taxon>Coleoptera</taxon>
        <taxon>Polyphaga</taxon>
        <taxon>Cucujiformia</taxon>
        <taxon>Curculionidae</taxon>
        <taxon>Scolytinae</taxon>
        <taxon>Hypothenemus</taxon>
    </lineage>
</organism>
<comment type="caution">
    <text evidence="7">The sequence shown here is derived from an EMBL/GenBank/DDBJ whole genome shotgun (WGS) entry which is preliminary data.</text>
</comment>
<evidence type="ECO:0000259" key="6">
    <source>
        <dbReference type="PROSITE" id="PS50950"/>
    </source>
</evidence>
<dbReference type="InterPro" id="IPR006612">
    <property type="entry name" value="THAP_Znf"/>
</dbReference>
<dbReference type="GO" id="GO:0008270">
    <property type="term" value="F:zinc ion binding"/>
    <property type="evidence" value="ECO:0007669"/>
    <property type="project" value="UniProtKB-KW"/>
</dbReference>